<dbReference type="FunFam" id="3.30.70.270:FF:000001">
    <property type="entry name" value="Diguanylate cyclase domain protein"/>
    <property type="match status" value="1"/>
</dbReference>
<organism evidence="4 5">
    <name type="scientific">Novimethylophilus kurashikiensis</name>
    <dbReference type="NCBI Taxonomy" id="1825523"/>
    <lineage>
        <taxon>Bacteria</taxon>
        <taxon>Pseudomonadati</taxon>
        <taxon>Pseudomonadota</taxon>
        <taxon>Betaproteobacteria</taxon>
        <taxon>Nitrosomonadales</taxon>
        <taxon>Methylophilaceae</taxon>
        <taxon>Novimethylophilus</taxon>
    </lineage>
</organism>
<dbReference type="AlphaFoldDB" id="A0A2R5FDV3"/>
<dbReference type="GO" id="GO:0007165">
    <property type="term" value="P:signal transduction"/>
    <property type="evidence" value="ECO:0007669"/>
    <property type="project" value="InterPro"/>
</dbReference>
<evidence type="ECO:0000313" key="5">
    <source>
        <dbReference type="Proteomes" id="UP000245081"/>
    </source>
</evidence>
<dbReference type="InterPro" id="IPR000160">
    <property type="entry name" value="GGDEF_dom"/>
</dbReference>
<evidence type="ECO:0008006" key="6">
    <source>
        <dbReference type="Google" id="ProtNLM"/>
    </source>
</evidence>
<sequence length="412" mass="46464">MTRLNDWFNNQPIQSKLILTNTFVVLIALIPIVFVLFGYEYYATQQATLQEIRIQADIVSDNAAAAMAFDDATMAREALATLRASPDMQRATLMAPNGAVLASYRRYDLPQRDTERIEISTKSTEVLSWKGFKLTKPVYLKSQFVGMLALETSLDSFYHRVWLYFIVISVTVFLGLAISLWLAIQLKHSITKPLSQLMAMVNRVADEQDYSVRPVAERLDEIGDLSRAFRDMMSNLQERDERLQELAFYDSVTGLPNRHFFKERIEQAVANAKRYHMRCGLMFIDLDDFKIVNDTLGHHVGDDLLREVGNRLSAVLRNNDLVCRIGGDEFAVILENVKDLQTPAMLAEKIIAAVSLPALLHGHEVVVGASIGISMCPDFADDTSTLLQTADAAMYIAKGHTKNTYHQYSIEL</sequence>
<gene>
    <name evidence="4" type="ORF">NMK_3249</name>
</gene>
<dbReference type="GO" id="GO:0016020">
    <property type="term" value="C:membrane"/>
    <property type="evidence" value="ECO:0007669"/>
    <property type="project" value="InterPro"/>
</dbReference>
<dbReference type="InterPro" id="IPR033417">
    <property type="entry name" value="CHASE8"/>
</dbReference>
<dbReference type="InterPro" id="IPR003660">
    <property type="entry name" value="HAMP_dom"/>
</dbReference>
<keyword evidence="1" id="KW-0472">Membrane</keyword>
<evidence type="ECO:0000256" key="1">
    <source>
        <dbReference type="SAM" id="Phobius"/>
    </source>
</evidence>
<evidence type="ECO:0000259" key="2">
    <source>
        <dbReference type="PROSITE" id="PS50885"/>
    </source>
</evidence>
<dbReference type="PANTHER" id="PTHR46663:SF2">
    <property type="entry name" value="GGDEF DOMAIN-CONTAINING PROTEIN"/>
    <property type="match status" value="1"/>
</dbReference>
<dbReference type="SMART" id="SM00304">
    <property type="entry name" value="HAMP"/>
    <property type="match status" value="1"/>
</dbReference>
<reference evidence="4 5" key="1">
    <citation type="journal article" date="2018" name="Environ. Microbiol.">
        <title>Isolation and genomic characterization of Novimethylophilus kurashikiensis gen. nov. sp. nov., a new lanthanide-dependent methylotrophic species of Methylophilaceae.</title>
        <authorList>
            <person name="Lv H."/>
            <person name="Sahin N."/>
            <person name="Tani A."/>
        </authorList>
    </citation>
    <scope>NUCLEOTIDE SEQUENCE [LARGE SCALE GENOMIC DNA]</scope>
    <source>
        <strain evidence="4 5">La2-4</strain>
    </source>
</reference>
<dbReference type="PROSITE" id="PS50885">
    <property type="entry name" value="HAMP"/>
    <property type="match status" value="1"/>
</dbReference>
<feature type="domain" description="HAMP" evidence="2">
    <location>
        <begin position="188"/>
        <end position="241"/>
    </location>
</feature>
<comment type="caution">
    <text evidence="4">The sequence shown here is derived from an EMBL/GenBank/DDBJ whole genome shotgun (WGS) entry which is preliminary data.</text>
</comment>
<dbReference type="NCBIfam" id="TIGR00254">
    <property type="entry name" value="GGDEF"/>
    <property type="match status" value="1"/>
</dbReference>
<dbReference type="GO" id="GO:0003824">
    <property type="term" value="F:catalytic activity"/>
    <property type="evidence" value="ECO:0007669"/>
    <property type="project" value="UniProtKB-ARBA"/>
</dbReference>
<dbReference type="Gene3D" id="6.10.340.10">
    <property type="match status" value="1"/>
</dbReference>
<dbReference type="OrthoDB" id="9813903at2"/>
<keyword evidence="1" id="KW-1133">Transmembrane helix</keyword>
<proteinExistence type="predicted"/>
<dbReference type="Pfam" id="PF00672">
    <property type="entry name" value="HAMP"/>
    <property type="match status" value="1"/>
</dbReference>
<dbReference type="Proteomes" id="UP000245081">
    <property type="component" value="Unassembled WGS sequence"/>
</dbReference>
<dbReference type="PROSITE" id="PS50887">
    <property type="entry name" value="GGDEF"/>
    <property type="match status" value="1"/>
</dbReference>
<dbReference type="SUPFAM" id="SSF158472">
    <property type="entry name" value="HAMP domain-like"/>
    <property type="match status" value="1"/>
</dbReference>
<dbReference type="Pfam" id="PF00990">
    <property type="entry name" value="GGDEF"/>
    <property type="match status" value="1"/>
</dbReference>
<protein>
    <recommendedName>
        <fullName evidence="6">Diguanylate cyclase</fullName>
    </recommendedName>
</protein>
<feature type="transmembrane region" description="Helical" evidence="1">
    <location>
        <begin position="21"/>
        <end position="39"/>
    </location>
</feature>
<name>A0A2R5FDV3_9PROT</name>
<dbReference type="InterPro" id="IPR052163">
    <property type="entry name" value="DGC-Regulatory_Protein"/>
</dbReference>
<feature type="domain" description="GGDEF" evidence="3">
    <location>
        <begin position="277"/>
        <end position="410"/>
    </location>
</feature>
<dbReference type="InterPro" id="IPR029787">
    <property type="entry name" value="Nucleotide_cyclase"/>
</dbReference>
<dbReference type="RefSeq" id="WP_109016779.1">
    <property type="nucleotide sequence ID" value="NZ_BDOQ01000019.1"/>
</dbReference>
<dbReference type="EMBL" id="BDOQ01000019">
    <property type="protein sequence ID" value="GBG15638.1"/>
    <property type="molecule type" value="Genomic_DNA"/>
</dbReference>
<keyword evidence="1" id="KW-0812">Transmembrane</keyword>
<dbReference type="CDD" id="cd06225">
    <property type="entry name" value="HAMP"/>
    <property type="match status" value="1"/>
</dbReference>
<evidence type="ECO:0000313" key="4">
    <source>
        <dbReference type="EMBL" id="GBG15638.1"/>
    </source>
</evidence>
<dbReference type="CDD" id="cd01949">
    <property type="entry name" value="GGDEF"/>
    <property type="match status" value="1"/>
</dbReference>
<dbReference type="Gene3D" id="3.30.70.270">
    <property type="match status" value="1"/>
</dbReference>
<evidence type="ECO:0000259" key="3">
    <source>
        <dbReference type="PROSITE" id="PS50887"/>
    </source>
</evidence>
<dbReference type="SMART" id="SM00267">
    <property type="entry name" value="GGDEF"/>
    <property type="match status" value="1"/>
</dbReference>
<dbReference type="Pfam" id="PF17152">
    <property type="entry name" value="CHASE8"/>
    <property type="match status" value="1"/>
</dbReference>
<dbReference type="InterPro" id="IPR043128">
    <property type="entry name" value="Rev_trsase/Diguanyl_cyclase"/>
</dbReference>
<accession>A0A2R5FDV3</accession>
<dbReference type="PANTHER" id="PTHR46663">
    <property type="entry name" value="DIGUANYLATE CYCLASE DGCT-RELATED"/>
    <property type="match status" value="1"/>
</dbReference>
<keyword evidence="5" id="KW-1185">Reference proteome</keyword>
<dbReference type="SUPFAM" id="SSF55073">
    <property type="entry name" value="Nucleotide cyclase"/>
    <property type="match status" value="1"/>
</dbReference>
<feature type="transmembrane region" description="Helical" evidence="1">
    <location>
        <begin position="161"/>
        <end position="184"/>
    </location>
</feature>